<reference evidence="7 8" key="1">
    <citation type="submission" date="2017-01" db="EMBL/GenBank/DDBJ databases">
        <title>Draft sequence of Acidihalobacter ferrooxidans strain DSM 14175 (strain V8).</title>
        <authorList>
            <person name="Khaleque H.N."/>
            <person name="Ramsay J.P."/>
            <person name="Murphy R.J.T."/>
            <person name="Kaksonen A.H."/>
            <person name="Boxall N.J."/>
            <person name="Watkin E.L.J."/>
        </authorList>
    </citation>
    <scope>NUCLEOTIDE SEQUENCE [LARGE SCALE GENOMIC DNA]</scope>
    <source>
        <strain evidence="7 8">V8</strain>
    </source>
</reference>
<dbReference type="AlphaFoldDB" id="A0A1P8UF17"/>
<evidence type="ECO:0000256" key="5">
    <source>
        <dbReference type="ARBA" id="ARBA00023136"/>
    </source>
</evidence>
<keyword evidence="4 6" id="KW-0862">Zinc</keyword>
<dbReference type="STRING" id="1765967.BW247_04050"/>
<feature type="binding site" evidence="6">
    <location>
        <position position="463"/>
    </location>
    <ligand>
        <name>Zn(2+)</name>
        <dbReference type="ChEBI" id="CHEBI:29105"/>
    </ligand>
</feature>
<comment type="subcellular location">
    <subcellularLocation>
        <location evidence="6">Cell membrane</location>
        <topology evidence="6">Peripheral membrane protein</topology>
    </subcellularLocation>
</comment>
<dbReference type="GO" id="GO:0005886">
    <property type="term" value="C:plasma membrane"/>
    <property type="evidence" value="ECO:0007669"/>
    <property type="project" value="UniProtKB-SubCell"/>
</dbReference>
<dbReference type="KEGG" id="afy:BW247_04050"/>
<evidence type="ECO:0000256" key="1">
    <source>
        <dbReference type="ARBA" id="ARBA00022448"/>
    </source>
</evidence>
<dbReference type="RefSeq" id="WP_076835924.1">
    <property type="nucleotide sequence ID" value="NZ_CP019434.1"/>
</dbReference>
<gene>
    <name evidence="6" type="primary">dabA</name>
    <name evidence="7" type="ORF">BW247_04050</name>
</gene>
<evidence type="ECO:0000256" key="6">
    <source>
        <dbReference type="HAMAP-Rule" id="MF_01871"/>
    </source>
</evidence>
<keyword evidence="5 6" id="KW-0472">Membrane</keyword>
<comment type="subunit">
    <text evidence="6">Forms a complex with DabB.</text>
</comment>
<feature type="binding site" evidence="6">
    <location>
        <position position="734"/>
    </location>
    <ligand>
        <name>Zn(2+)</name>
        <dbReference type="ChEBI" id="CHEBI:29105"/>
    </ligand>
</feature>
<dbReference type="EMBL" id="CP019434">
    <property type="protein sequence ID" value="APZ42364.1"/>
    <property type="molecule type" value="Genomic_DNA"/>
</dbReference>
<keyword evidence="3 6" id="KW-0479">Metal-binding</keyword>
<dbReference type="PANTHER" id="PTHR38344:SF1">
    <property type="entry name" value="INORGANIC CARBON TRANSPORTER SUBUNIT DABA-RELATED"/>
    <property type="match status" value="1"/>
</dbReference>
<keyword evidence="1 6" id="KW-0813">Transport</keyword>
<feature type="binding site" evidence="6">
    <location>
        <position position="719"/>
    </location>
    <ligand>
        <name>Zn(2+)</name>
        <dbReference type="ChEBI" id="CHEBI:29105"/>
    </ligand>
</feature>
<dbReference type="HAMAP" id="MF_01871">
    <property type="entry name" value="DabA"/>
    <property type="match status" value="1"/>
</dbReference>
<sequence length="1037" mass="116195">MTLPLSQALKVRAMVYVAGEAIPNFWPMRSFIHHNPLHGLEHLPFAEGVARGNELFHARGFLSRAQYQRYLATGAIAMDALTRQVAQFCAGRTAPEGVDLPALLTHLLTRIETPAVLDNRLVSAADIAHRLLGNKLEAQPADTATLRCLLHEAIDDTRPVHEAVDALYATDIGDTLNDLLVKSCLDFFDEEQSAWGMPGRELGLYRSWRQLALHNLRFKLRGLHIERIIARAEAPETMIVRIMEELQVPEHAWVGYFTRELTRLHGWAGFIRWRSRTKHYHWQQQHPADLVDLLALRLSLSLALLQDYAKHLPGRDLRLDAEHLRTFIDGQTERAFLQHELHGGHILPEFALEVDETLAGGSAAQIAALCGRYTAALHDHELSRQIQRLYALARGVGLDLRALPAAQLTALIELIGEFERDEGMLWLRAMEASAMHKLLPMLDIQPPAPVGKRPFAQALFCIDTRSEPIRRQLESIGDYQTYGIAGFFGVPMSFVELGKGSEAHLCPAVVTPKNLTLEMSIDQIAMDHALGALEHALHELKASVVAPFATVEAIGLIFGFDMFGKTLAPTQYNRWRRHLEHTKPATRLLLDKLTREQADSIVRAVQRALIVVALKQEFHLTDEVLLDNAIRELREAALQNQPLRPELASQLGVTAERLTALLQRLRTHYRINQDEVTRQMEQLSRLGFSLREQTVFVATALSSIGLTDNFSRFVLLIGHGSTSQNNPYESALDCGACGGNNGLTNSRALAYMANKAEVRAQLREQGIDIPNDTWFVPAMHNTTTDEIVLHEVELLPAQHLLYVDRLRKGLRAASRLCAQERAPTLSALSVRPSADAAERLAQRNALDWSQVRPEWGLARNAYFIIGRRELSQHAMLEGRSFLHSYDWRIDPKRRLLENILTGPLVVAEWINMEHYFSAVDNEHYGSGSKAYHNVAGRFGVMSGNIGDLRTGLPAQTVLKDGRPYHEPLRLINLIEAPFEHALAALNAVASVKGLVYNGWVRLMILDPETGIVHIFDDARQEWTQQTAAAPQQESIAS</sequence>
<feature type="binding site" evidence="6">
    <location>
        <position position="461"/>
    </location>
    <ligand>
        <name>Zn(2+)</name>
        <dbReference type="ChEBI" id="CHEBI:29105"/>
    </ligand>
</feature>
<evidence type="ECO:0000313" key="7">
    <source>
        <dbReference type="EMBL" id="APZ42364.1"/>
    </source>
</evidence>
<keyword evidence="2 6" id="KW-1003">Cell membrane</keyword>
<dbReference type="Pfam" id="PF10070">
    <property type="entry name" value="DabA"/>
    <property type="match status" value="1"/>
</dbReference>
<comment type="cofactor">
    <cofactor evidence="6">
        <name>Zn(2+)</name>
        <dbReference type="ChEBI" id="CHEBI:29105"/>
    </cofactor>
</comment>
<comment type="similarity">
    <text evidence="6">Belongs to the inorganic carbon transporter (TC 9.A.2) DabA family.</text>
</comment>
<evidence type="ECO:0000256" key="3">
    <source>
        <dbReference type="ARBA" id="ARBA00022723"/>
    </source>
</evidence>
<dbReference type="GO" id="GO:0008270">
    <property type="term" value="F:zinc ion binding"/>
    <property type="evidence" value="ECO:0007669"/>
    <property type="project" value="UniProtKB-UniRule"/>
</dbReference>
<dbReference type="PANTHER" id="PTHR38344">
    <property type="entry name" value="UPF0753 PROTEIN AQ_863"/>
    <property type="match status" value="1"/>
</dbReference>
<proteinExistence type="inferred from homology"/>
<dbReference type="Proteomes" id="UP000243807">
    <property type="component" value="Chromosome"/>
</dbReference>
<protein>
    <recommendedName>
        <fullName evidence="6">Probable inorganic carbon transporter subunit DabA</fullName>
    </recommendedName>
</protein>
<evidence type="ECO:0000256" key="2">
    <source>
        <dbReference type="ARBA" id="ARBA00022475"/>
    </source>
</evidence>
<accession>A0A1P8UF17</accession>
<evidence type="ECO:0000313" key="8">
    <source>
        <dbReference type="Proteomes" id="UP000243807"/>
    </source>
</evidence>
<dbReference type="InterPro" id="IPR018752">
    <property type="entry name" value="DabA"/>
</dbReference>
<keyword evidence="8" id="KW-1185">Reference proteome</keyword>
<organism evidence="7 8">
    <name type="scientific">Acidihalobacter ferrooxydans</name>
    <dbReference type="NCBI Taxonomy" id="1765967"/>
    <lineage>
        <taxon>Bacteria</taxon>
        <taxon>Pseudomonadati</taxon>
        <taxon>Pseudomonadota</taxon>
        <taxon>Gammaproteobacteria</taxon>
        <taxon>Chromatiales</taxon>
        <taxon>Ectothiorhodospiraceae</taxon>
        <taxon>Acidihalobacter</taxon>
    </lineage>
</organism>
<name>A0A1P8UF17_9GAMM</name>
<evidence type="ECO:0000256" key="4">
    <source>
        <dbReference type="ARBA" id="ARBA00022833"/>
    </source>
</evidence>
<comment type="function">
    <text evidence="6">Part of an energy-coupled inorganic carbon pump.</text>
</comment>